<dbReference type="Pfam" id="PF04773">
    <property type="entry name" value="FecR"/>
    <property type="match status" value="1"/>
</dbReference>
<reference evidence="3 4" key="1">
    <citation type="journal article" date="2012" name="J. Bacteriol.">
        <title>Genome sequence of the pathogenic Herbaspirillum seropedicae strain Os34, isolated from rice roots.</title>
        <authorList>
            <person name="Ye W."/>
            <person name="Ye S."/>
            <person name="Liu J."/>
            <person name="Chang S."/>
            <person name="Chen M."/>
            <person name="Zhu B."/>
            <person name="Guo L."/>
            <person name="An Q."/>
        </authorList>
    </citation>
    <scope>NUCLEOTIDE SEQUENCE [LARGE SCALE GENOMIC DNA]</scope>
    <source>
        <strain evidence="3 4">Os34</strain>
    </source>
</reference>
<dbReference type="GO" id="GO:0016989">
    <property type="term" value="F:sigma factor antagonist activity"/>
    <property type="evidence" value="ECO:0007669"/>
    <property type="project" value="TreeGrafter"/>
</dbReference>
<dbReference type="Pfam" id="PF16220">
    <property type="entry name" value="DUF4880"/>
    <property type="match status" value="1"/>
</dbReference>
<dbReference type="PANTHER" id="PTHR30273:SF2">
    <property type="entry name" value="PROTEIN FECR"/>
    <property type="match status" value="1"/>
</dbReference>
<dbReference type="RefSeq" id="WP_017454980.1">
    <property type="nucleotide sequence ID" value="NZ_CP008956.1"/>
</dbReference>
<feature type="domain" description="FecR protein" evidence="1">
    <location>
        <begin position="111"/>
        <end position="184"/>
    </location>
</feature>
<organism evidence="3 4">
    <name type="scientific">Herbaspirillum rubrisubalbicans Os34</name>
    <dbReference type="NCBI Taxonomy" id="1235827"/>
    <lineage>
        <taxon>Bacteria</taxon>
        <taxon>Pseudomonadati</taxon>
        <taxon>Pseudomonadota</taxon>
        <taxon>Betaproteobacteria</taxon>
        <taxon>Burkholderiales</taxon>
        <taxon>Oxalobacteraceae</taxon>
        <taxon>Herbaspirillum</taxon>
    </lineage>
</organism>
<dbReference type="PANTHER" id="PTHR30273">
    <property type="entry name" value="PERIPLASMIC SIGNAL SENSOR AND SIGMA FACTOR ACTIVATOR FECR-RELATED"/>
    <property type="match status" value="1"/>
</dbReference>
<protein>
    <submittedName>
        <fullName evidence="3">Fe2+-dicitrate sensor protein</fullName>
    </submittedName>
</protein>
<evidence type="ECO:0000259" key="1">
    <source>
        <dbReference type="Pfam" id="PF04773"/>
    </source>
</evidence>
<dbReference type="InterPro" id="IPR032623">
    <property type="entry name" value="FecR_N"/>
</dbReference>
<dbReference type="Proteomes" id="UP000501648">
    <property type="component" value="Chromosome"/>
</dbReference>
<dbReference type="InterPro" id="IPR012373">
    <property type="entry name" value="Ferrdict_sens_TM"/>
</dbReference>
<dbReference type="EMBL" id="CP008956">
    <property type="protein sequence ID" value="QJQ03878.1"/>
    <property type="molecule type" value="Genomic_DNA"/>
</dbReference>
<gene>
    <name evidence="3" type="ORF">C798_06760</name>
</gene>
<feature type="domain" description="FecR N-terminal" evidence="2">
    <location>
        <begin position="9"/>
        <end position="48"/>
    </location>
</feature>
<dbReference type="InterPro" id="IPR006860">
    <property type="entry name" value="FecR"/>
</dbReference>
<proteinExistence type="predicted"/>
<name>A0A6M3ZZ45_9BURK</name>
<dbReference type="PIRSF" id="PIRSF018266">
    <property type="entry name" value="FecR"/>
    <property type="match status" value="1"/>
</dbReference>
<accession>A0A6M3ZZ45</accession>
<evidence type="ECO:0000313" key="4">
    <source>
        <dbReference type="Proteomes" id="UP000501648"/>
    </source>
</evidence>
<sequence>MKNEDKIVEQAIDWMLQIEQGELGAGQQIAFERWKAADPRHATAYANLTQSVQQFDIPRQVGAAPDILRNTLQHKSRRRKTLKQIAALAGLAVGAGALLNRITPLEGLSADLHTGTGERQRSVLADGSIVTLNARSAIDHQILPGSRQIRLLAGEMQLQVAAHGVLPFSVDTVHGSASLMDGTLMLALQPLRTDLVALQAAQVLVTTRNNTRGALAGGQHSWFDSDSIGTPRVNAGGEASWVDGYYTASDSSLAEVVAALRPYRKGIVRLDPAVAELRISGAFPLDDTDRALSALASALPITVSRVSPYWVTISSRA</sequence>
<evidence type="ECO:0000313" key="3">
    <source>
        <dbReference type="EMBL" id="QJQ03878.1"/>
    </source>
</evidence>
<evidence type="ECO:0000259" key="2">
    <source>
        <dbReference type="Pfam" id="PF16220"/>
    </source>
</evidence>
<dbReference type="AlphaFoldDB" id="A0A6M3ZZ45"/>
<dbReference type="Gene3D" id="2.60.120.1440">
    <property type="match status" value="1"/>
</dbReference>